<organism evidence="1">
    <name type="scientific">marine sediment metagenome</name>
    <dbReference type="NCBI Taxonomy" id="412755"/>
    <lineage>
        <taxon>unclassified sequences</taxon>
        <taxon>metagenomes</taxon>
        <taxon>ecological metagenomes</taxon>
    </lineage>
</organism>
<evidence type="ECO:0008006" key="2">
    <source>
        <dbReference type="Google" id="ProtNLM"/>
    </source>
</evidence>
<sequence>VNAQCLFVGVRTGPRGDDSWAQSWPEIMLDSVGDLPGYLDGA</sequence>
<feature type="non-terminal residue" evidence="1">
    <location>
        <position position="1"/>
    </location>
</feature>
<dbReference type="EMBL" id="BARS01058492">
    <property type="protein sequence ID" value="GAG48844.1"/>
    <property type="molecule type" value="Genomic_DNA"/>
</dbReference>
<evidence type="ECO:0000313" key="1">
    <source>
        <dbReference type="EMBL" id="GAG48844.1"/>
    </source>
</evidence>
<dbReference type="AlphaFoldDB" id="X0XZC5"/>
<protein>
    <recommendedName>
        <fullName evidence="2">Haloacid dehalogenase</fullName>
    </recommendedName>
</protein>
<proteinExistence type="predicted"/>
<name>X0XZC5_9ZZZZ</name>
<reference evidence="1" key="1">
    <citation type="journal article" date="2014" name="Front. Microbiol.">
        <title>High frequency of phylogenetically diverse reductive dehalogenase-homologous genes in deep subseafloor sedimentary metagenomes.</title>
        <authorList>
            <person name="Kawai M."/>
            <person name="Futagami T."/>
            <person name="Toyoda A."/>
            <person name="Takaki Y."/>
            <person name="Nishi S."/>
            <person name="Hori S."/>
            <person name="Arai W."/>
            <person name="Tsubouchi T."/>
            <person name="Morono Y."/>
            <person name="Uchiyama I."/>
            <person name="Ito T."/>
            <person name="Fujiyama A."/>
            <person name="Inagaki F."/>
            <person name="Takami H."/>
        </authorList>
    </citation>
    <scope>NUCLEOTIDE SEQUENCE</scope>
    <source>
        <strain evidence="1">Expedition CK06-06</strain>
    </source>
</reference>
<gene>
    <name evidence="1" type="ORF">S01H1_85270</name>
</gene>
<comment type="caution">
    <text evidence="1">The sequence shown here is derived from an EMBL/GenBank/DDBJ whole genome shotgun (WGS) entry which is preliminary data.</text>
</comment>
<accession>X0XZC5</accession>